<dbReference type="AlphaFoldDB" id="A0A3G3IHN5"/>
<dbReference type="InterPro" id="IPR029058">
    <property type="entry name" value="AB_hydrolase_fold"/>
</dbReference>
<reference evidence="4 5" key="1">
    <citation type="submission" date="2016-10" db="EMBL/GenBank/DDBJ databases">
        <title>Complete genome of the TMA-utilizing, human hosted archaeon Methanomethylophilus alvus Gen. nov, sp. nov., strain Mx-05, derived from a pure culture.</title>
        <authorList>
            <person name="Brugere J.-F."/>
            <person name="Ben Hania W."/>
            <person name="Chaudhary P.P."/>
            <person name="Gaci N."/>
            <person name="Borrel G."/>
            <person name="Cao Van Tuat L."/>
            <person name="Fardeau M.-L."/>
            <person name="Harris H.M.B."/>
            <person name="O'Toole P.W."/>
            <person name="Ollivier B."/>
        </authorList>
    </citation>
    <scope>NUCLEOTIDE SEQUENCE [LARGE SCALE GENOMIC DNA]</scope>
    <source>
        <strain evidence="4 5">Mx-05</strain>
    </source>
</reference>
<evidence type="ECO:0000256" key="1">
    <source>
        <dbReference type="ARBA" id="ARBA00010088"/>
    </source>
</evidence>
<evidence type="ECO:0000313" key="4">
    <source>
        <dbReference type="EMBL" id="AYQ55022.1"/>
    </source>
</evidence>
<dbReference type="InterPro" id="IPR050228">
    <property type="entry name" value="Carboxylesterase_BioH"/>
</dbReference>
<dbReference type="OMA" id="NGPNEFH"/>
<sequence>MGMNLPDTITLRSILGIFRMESHDGEYRGRSNGFSLTIRPSDGGYTAEAVSDRDGWGAAAKTVEIPFTDADSLTASMEIWLDGLCPQVVEEYADDVRYLETVRGKVAYYSYNTDLDTVPVVFVHGGPGGECNPVKARRLKLAHPVYAYDQMGCGRSDPIKDLDSWGLDDYVAELSDFIDHIGSDKVILIGASWGAGLSVAYAESTGCSKIAAMVLPSPFVSSRRWADDQMKNLKAMSDGMYEGMRRCIRDNDLGPEFKRIMGEYYARYLFCRECFRDIAIANAEEPFSDVFLTLWGPNDMVCTGTLKDFDVVPGMKDISVPTLFMCGDSDEVTVETMLEYRGLVKGSRFAVIPYAGHVTAMEQFDLYRESIVAFLRENGFDV</sequence>
<evidence type="ECO:0000313" key="5">
    <source>
        <dbReference type="Proteomes" id="UP000273278"/>
    </source>
</evidence>
<gene>
    <name evidence="4" type="ORF">BKD89_04290</name>
</gene>
<dbReference type="GO" id="GO:0008233">
    <property type="term" value="F:peptidase activity"/>
    <property type="evidence" value="ECO:0007669"/>
    <property type="project" value="InterPro"/>
</dbReference>
<evidence type="ECO:0000256" key="2">
    <source>
        <dbReference type="ARBA" id="ARBA00022801"/>
    </source>
</evidence>
<dbReference type="PANTHER" id="PTHR43194">
    <property type="entry name" value="HYDROLASE ALPHA/BETA FOLD FAMILY"/>
    <property type="match status" value="1"/>
</dbReference>
<feature type="domain" description="AB hydrolase-1" evidence="3">
    <location>
        <begin position="119"/>
        <end position="362"/>
    </location>
</feature>
<dbReference type="PANTHER" id="PTHR43194:SF2">
    <property type="entry name" value="PEROXISOMAL MEMBRANE PROTEIN LPX1"/>
    <property type="match status" value="1"/>
</dbReference>
<comment type="similarity">
    <text evidence="1">Belongs to the peptidase S33 family.</text>
</comment>
<keyword evidence="2 4" id="KW-0378">Hydrolase</keyword>
<dbReference type="InterPro" id="IPR002410">
    <property type="entry name" value="Peptidase_S33"/>
</dbReference>
<organism evidence="4 5">
    <name type="scientific">Methanomethylophilus alvi</name>
    <dbReference type="NCBI Taxonomy" id="1291540"/>
    <lineage>
        <taxon>Archaea</taxon>
        <taxon>Methanobacteriati</taxon>
        <taxon>Thermoplasmatota</taxon>
        <taxon>Thermoplasmata</taxon>
        <taxon>Methanomassiliicoccales</taxon>
        <taxon>Methanomethylophilaceae</taxon>
        <taxon>Methanomethylophilus</taxon>
    </lineage>
</organism>
<dbReference type="PRINTS" id="PR00793">
    <property type="entry name" value="PROAMNOPTASE"/>
</dbReference>
<proteinExistence type="inferred from homology"/>
<dbReference type="Gene3D" id="3.40.50.1820">
    <property type="entry name" value="alpha/beta hydrolase"/>
    <property type="match status" value="1"/>
</dbReference>
<dbReference type="SUPFAM" id="SSF53474">
    <property type="entry name" value="alpha/beta-Hydrolases"/>
    <property type="match status" value="1"/>
</dbReference>
<dbReference type="Pfam" id="PF00561">
    <property type="entry name" value="Abhydrolase_1"/>
    <property type="match status" value="1"/>
</dbReference>
<dbReference type="GO" id="GO:0006508">
    <property type="term" value="P:proteolysis"/>
    <property type="evidence" value="ECO:0007669"/>
    <property type="project" value="InterPro"/>
</dbReference>
<protein>
    <submittedName>
        <fullName evidence="4">Alpha/beta hydrolase</fullName>
    </submittedName>
</protein>
<evidence type="ECO:0000259" key="3">
    <source>
        <dbReference type="Pfam" id="PF00561"/>
    </source>
</evidence>
<dbReference type="Proteomes" id="UP000273278">
    <property type="component" value="Chromosome"/>
</dbReference>
<dbReference type="InterPro" id="IPR000073">
    <property type="entry name" value="AB_hydrolase_1"/>
</dbReference>
<name>A0A3G3IHN5_9ARCH</name>
<accession>A0A3G3IHN5</accession>
<dbReference type="EMBL" id="CP017686">
    <property type="protein sequence ID" value="AYQ55022.1"/>
    <property type="molecule type" value="Genomic_DNA"/>
</dbReference>